<evidence type="ECO:0000256" key="2">
    <source>
        <dbReference type="SAM" id="Phobius"/>
    </source>
</evidence>
<protein>
    <submittedName>
        <fullName evidence="3">Uncharacterized protein</fullName>
    </submittedName>
</protein>
<evidence type="ECO:0000256" key="1">
    <source>
        <dbReference type="SAM" id="MobiDB-lite"/>
    </source>
</evidence>
<sequence>MEQEAVKLSPPGRIRNRTSSSPDLLVPGADSDAKNMRRYSALPSARPDMLADRLHCYRGVLLVILAPLALISLSAAAAGRRWGPVDANKCAVIFNAGSSGSRIHVFRFDSNLDLLALRRKGKVTTPFFPLSNPLRRLPRACAPERDAAGVRRRRPEGSLAALRWQRSDHGNLYLPACRLVTAMRFCL</sequence>
<keyword evidence="4" id="KW-1185">Reference proteome</keyword>
<accession>A0A0E0C4P6</accession>
<reference evidence="3" key="1">
    <citation type="submission" date="2015-04" db="UniProtKB">
        <authorList>
            <consortium name="EnsemblPlants"/>
        </authorList>
    </citation>
    <scope>IDENTIFICATION</scope>
</reference>
<keyword evidence="2" id="KW-1133">Transmembrane helix</keyword>
<dbReference type="EnsemblPlants" id="OMERI01G20990.4">
    <property type="protein sequence ID" value="OMERI01G20990.4"/>
    <property type="gene ID" value="OMERI01G20990"/>
</dbReference>
<evidence type="ECO:0000313" key="3">
    <source>
        <dbReference type="EnsemblPlants" id="OMERI01G20990.4"/>
    </source>
</evidence>
<dbReference type="Gene3D" id="3.30.420.40">
    <property type="match status" value="1"/>
</dbReference>
<name>A0A0E0C4P6_9ORYZ</name>
<keyword evidence="2" id="KW-0472">Membrane</keyword>
<dbReference type="HOGENOM" id="CLU_1574753_0_0_1"/>
<keyword evidence="2" id="KW-0812">Transmembrane</keyword>
<feature type="region of interest" description="Disordered" evidence="1">
    <location>
        <begin position="1"/>
        <end position="31"/>
    </location>
</feature>
<dbReference type="Proteomes" id="UP000008021">
    <property type="component" value="Chromosome 1"/>
</dbReference>
<feature type="transmembrane region" description="Helical" evidence="2">
    <location>
        <begin position="59"/>
        <end position="79"/>
    </location>
</feature>
<proteinExistence type="predicted"/>
<evidence type="ECO:0000313" key="4">
    <source>
        <dbReference type="Proteomes" id="UP000008021"/>
    </source>
</evidence>
<organism evidence="3">
    <name type="scientific">Oryza meridionalis</name>
    <dbReference type="NCBI Taxonomy" id="40149"/>
    <lineage>
        <taxon>Eukaryota</taxon>
        <taxon>Viridiplantae</taxon>
        <taxon>Streptophyta</taxon>
        <taxon>Embryophyta</taxon>
        <taxon>Tracheophyta</taxon>
        <taxon>Spermatophyta</taxon>
        <taxon>Magnoliopsida</taxon>
        <taxon>Liliopsida</taxon>
        <taxon>Poales</taxon>
        <taxon>Poaceae</taxon>
        <taxon>BOP clade</taxon>
        <taxon>Oryzoideae</taxon>
        <taxon>Oryzeae</taxon>
        <taxon>Oryzinae</taxon>
        <taxon>Oryza</taxon>
    </lineage>
</organism>
<reference evidence="3" key="2">
    <citation type="submission" date="2018-05" db="EMBL/GenBank/DDBJ databases">
        <title>OmerRS3 (Oryza meridionalis Reference Sequence Version 3).</title>
        <authorList>
            <person name="Zhang J."/>
            <person name="Kudrna D."/>
            <person name="Lee S."/>
            <person name="Talag J."/>
            <person name="Welchert J."/>
            <person name="Wing R.A."/>
        </authorList>
    </citation>
    <scope>NUCLEOTIDE SEQUENCE [LARGE SCALE GENOMIC DNA]</scope>
    <source>
        <strain evidence="3">cv. OR44</strain>
    </source>
</reference>
<dbReference type="AlphaFoldDB" id="A0A0E0C4P6"/>
<dbReference type="Gramene" id="OMERI01G20990.4">
    <property type="protein sequence ID" value="OMERI01G20990.4"/>
    <property type="gene ID" value="OMERI01G20990"/>
</dbReference>